<dbReference type="Pfam" id="PF04616">
    <property type="entry name" value="Glyco_hydro_43"/>
    <property type="match status" value="1"/>
</dbReference>
<evidence type="ECO:0000256" key="5">
    <source>
        <dbReference type="SAM" id="Phobius"/>
    </source>
</evidence>
<dbReference type="InterPro" id="IPR023296">
    <property type="entry name" value="Glyco_hydro_beta-prop_sf"/>
</dbReference>
<dbReference type="InterPro" id="IPR051795">
    <property type="entry name" value="Glycosyl_Hydrlase_43"/>
</dbReference>
<name>A0ABU1XRJ4_9GAMM</name>
<evidence type="ECO:0000256" key="3">
    <source>
        <dbReference type="ARBA" id="ARBA00023295"/>
    </source>
</evidence>
<dbReference type="InterPro" id="IPR041542">
    <property type="entry name" value="GH43_C2"/>
</dbReference>
<dbReference type="SUPFAM" id="SSF75005">
    <property type="entry name" value="Arabinanase/levansucrase/invertase"/>
    <property type="match status" value="1"/>
</dbReference>
<evidence type="ECO:0000313" key="8">
    <source>
        <dbReference type="Proteomes" id="UP001256588"/>
    </source>
</evidence>
<dbReference type="Proteomes" id="UP001256588">
    <property type="component" value="Unassembled WGS sequence"/>
</dbReference>
<dbReference type="InterPro" id="IPR006710">
    <property type="entry name" value="Glyco_hydro_43"/>
</dbReference>
<dbReference type="EMBL" id="JAVDWO010000001">
    <property type="protein sequence ID" value="MDR7191378.1"/>
    <property type="molecule type" value="Genomic_DNA"/>
</dbReference>
<evidence type="ECO:0000256" key="2">
    <source>
        <dbReference type="ARBA" id="ARBA00022801"/>
    </source>
</evidence>
<dbReference type="Gene3D" id="2.115.10.20">
    <property type="entry name" value="Glycosyl hydrolase domain, family 43"/>
    <property type="match status" value="1"/>
</dbReference>
<proteinExistence type="inferred from homology"/>
<dbReference type="Pfam" id="PF17851">
    <property type="entry name" value="GH43_C2"/>
    <property type="match status" value="1"/>
</dbReference>
<keyword evidence="5" id="KW-0812">Transmembrane</keyword>
<feature type="region of interest" description="Disordered" evidence="4">
    <location>
        <begin position="1"/>
        <end position="36"/>
    </location>
</feature>
<keyword evidence="8" id="KW-1185">Reference proteome</keyword>
<sequence>MTRSIDAALPAAAQTTAPCPARTPMPHASAPRASGEMHAAAWQRRAAFAASAGAALLGALVAVSAALAPAFAQAPASTPAAAPSAAEPVLFDWFEYTGRDRAFEMPLPEGQFRNPILAGFHSDPSIVAARGKFYMVHSTFTYFPGIPVFESEDLVHWTQVGSAIHRPGQLDFDGLGLSRGVFAPTIEYHDGTFYVVNTSVDGGGNFIVTTTDPAGPWSDPVWLPGIGGIDPSLFFDDDGRAYILNNDEPEGPVRYDGHRAIWMQAIDIETLKPFGPRKVLIDGGVKPEENPIWIEGPHIYKVDGWYVLSNAEGGTGPQHSQVVLRSRDVWGPYIPYEHNPILTQRDLPADRDLPITNAGHVDMVEGPDGNWWAVFLASRNYDVRQYNTGRETFLLPVTWKDGWPTILPLGETISYTLPAPSWMTGSADQAPMSGNFTRRDEFDGTQLGHEWMFVRVPKRDWADLASHPGKLAIHPLREGLDTRGNPSFLARRQQHLVFEASAALAPPARGVAAGLAAFQSGNHWYVVGARRDADDALQLFVERAKGESAPTEVLATRAVPAADALRLRISGDEGKMAFAFAADDGDWQPLLEGADATMLSTDDAGGFVGVTLGPYARDER</sequence>
<keyword evidence="5" id="KW-0472">Membrane</keyword>
<feature type="transmembrane region" description="Helical" evidence="5">
    <location>
        <begin position="46"/>
        <end position="71"/>
    </location>
</feature>
<keyword evidence="2 7" id="KW-0378">Hydrolase</keyword>
<comment type="similarity">
    <text evidence="1">Belongs to the glycosyl hydrolase 43 family.</text>
</comment>
<keyword evidence="5" id="KW-1133">Transmembrane helix</keyword>
<comment type="caution">
    <text evidence="7">The sequence shown here is derived from an EMBL/GenBank/DDBJ whole genome shotgun (WGS) entry which is preliminary data.</text>
</comment>
<gene>
    <name evidence="7" type="ORF">J2W68_000080</name>
</gene>
<dbReference type="GO" id="GO:0046556">
    <property type="term" value="F:alpha-L-arabinofuranosidase activity"/>
    <property type="evidence" value="ECO:0007669"/>
    <property type="project" value="UniProtKB-EC"/>
</dbReference>
<dbReference type="SUPFAM" id="SSF49899">
    <property type="entry name" value="Concanavalin A-like lectins/glucanases"/>
    <property type="match status" value="1"/>
</dbReference>
<dbReference type="CDD" id="cd18617">
    <property type="entry name" value="GH43_XynB-like"/>
    <property type="match status" value="1"/>
</dbReference>
<dbReference type="EC" id="3.2.1.55" evidence="7"/>
<keyword evidence="3 7" id="KW-0326">Glycosidase</keyword>
<reference evidence="7 8" key="1">
    <citation type="submission" date="2023-07" db="EMBL/GenBank/DDBJ databases">
        <title>Sorghum-associated microbial communities from plants grown in Nebraska, USA.</title>
        <authorList>
            <person name="Schachtman D."/>
        </authorList>
    </citation>
    <scope>NUCLEOTIDE SEQUENCE [LARGE SCALE GENOMIC DNA]</scope>
    <source>
        <strain evidence="7 8">4099</strain>
    </source>
</reference>
<protein>
    <submittedName>
        <fullName evidence="7">Alpha-N-arabinofuranosidase</fullName>
        <ecNumber evidence="7">3.2.1.55</ecNumber>
    </submittedName>
</protein>
<dbReference type="InterPro" id="IPR013320">
    <property type="entry name" value="ConA-like_dom_sf"/>
</dbReference>
<evidence type="ECO:0000259" key="6">
    <source>
        <dbReference type="Pfam" id="PF17851"/>
    </source>
</evidence>
<feature type="domain" description="Beta-xylosidase C-terminal Concanavalin A-like" evidence="6">
    <location>
        <begin position="439"/>
        <end position="619"/>
    </location>
</feature>
<dbReference type="Gene3D" id="2.60.120.200">
    <property type="match status" value="1"/>
</dbReference>
<evidence type="ECO:0000313" key="7">
    <source>
        <dbReference type="EMBL" id="MDR7191378.1"/>
    </source>
</evidence>
<evidence type="ECO:0000256" key="4">
    <source>
        <dbReference type="SAM" id="MobiDB-lite"/>
    </source>
</evidence>
<dbReference type="PANTHER" id="PTHR42812:SF12">
    <property type="entry name" value="BETA-XYLOSIDASE-RELATED"/>
    <property type="match status" value="1"/>
</dbReference>
<accession>A0ABU1XRJ4</accession>
<feature type="compositionally biased region" description="Low complexity" evidence="4">
    <location>
        <begin position="7"/>
        <end position="24"/>
    </location>
</feature>
<organism evidence="7 8">
    <name type="scientific">Luteimonas terrae</name>
    <dbReference type="NCBI Taxonomy" id="1530191"/>
    <lineage>
        <taxon>Bacteria</taxon>
        <taxon>Pseudomonadati</taxon>
        <taxon>Pseudomonadota</taxon>
        <taxon>Gammaproteobacteria</taxon>
        <taxon>Lysobacterales</taxon>
        <taxon>Lysobacteraceae</taxon>
        <taxon>Luteimonas</taxon>
    </lineage>
</organism>
<dbReference type="PANTHER" id="PTHR42812">
    <property type="entry name" value="BETA-XYLOSIDASE"/>
    <property type="match status" value="1"/>
</dbReference>
<evidence type="ECO:0000256" key="1">
    <source>
        <dbReference type="ARBA" id="ARBA00009865"/>
    </source>
</evidence>